<dbReference type="InterPro" id="IPR015421">
    <property type="entry name" value="PyrdxlP-dep_Trfase_major"/>
</dbReference>
<feature type="non-terminal residue" evidence="4">
    <location>
        <position position="124"/>
    </location>
</feature>
<keyword evidence="2" id="KW-0663">Pyridoxal phosphate</keyword>
<dbReference type="InterPro" id="IPR039429">
    <property type="entry name" value="SHMT-like_dom"/>
</dbReference>
<reference evidence="4" key="1">
    <citation type="submission" date="2018-05" db="EMBL/GenBank/DDBJ databases">
        <authorList>
            <person name="Lanie J.A."/>
            <person name="Ng W.-L."/>
            <person name="Kazmierczak K.M."/>
            <person name="Andrzejewski T.M."/>
            <person name="Davidsen T.M."/>
            <person name="Wayne K.J."/>
            <person name="Tettelin H."/>
            <person name="Glass J.I."/>
            <person name="Rusch D."/>
            <person name="Podicherti R."/>
            <person name="Tsui H.-C.T."/>
            <person name="Winkler M.E."/>
        </authorList>
    </citation>
    <scope>NUCLEOTIDE SEQUENCE</scope>
</reference>
<dbReference type="Gene3D" id="3.90.1150.10">
    <property type="entry name" value="Aspartate Aminotransferase, domain 1"/>
    <property type="match status" value="1"/>
</dbReference>
<accession>A0A382UZH1</accession>
<evidence type="ECO:0000256" key="1">
    <source>
        <dbReference type="ARBA" id="ARBA00001933"/>
    </source>
</evidence>
<comment type="cofactor">
    <cofactor evidence="1">
        <name>pyridoxal 5'-phosphate</name>
        <dbReference type="ChEBI" id="CHEBI:597326"/>
    </cofactor>
</comment>
<protein>
    <recommendedName>
        <fullName evidence="3">Serine hydroxymethyltransferase-like domain-containing protein</fullName>
    </recommendedName>
</protein>
<evidence type="ECO:0000256" key="2">
    <source>
        <dbReference type="ARBA" id="ARBA00022898"/>
    </source>
</evidence>
<dbReference type="GO" id="GO:0004372">
    <property type="term" value="F:glycine hydroxymethyltransferase activity"/>
    <property type="evidence" value="ECO:0007669"/>
    <property type="project" value="TreeGrafter"/>
</dbReference>
<evidence type="ECO:0000313" key="4">
    <source>
        <dbReference type="EMBL" id="SVD39600.1"/>
    </source>
</evidence>
<dbReference type="EMBL" id="UINC01147970">
    <property type="protein sequence ID" value="SVD39600.1"/>
    <property type="molecule type" value="Genomic_DNA"/>
</dbReference>
<dbReference type="PANTHER" id="PTHR11680">
    <property type="entry name" value="SERINE HYDROXYMETHYLTRANSFERASE"/>
    <property type="match status" value="1"/>
</dbReference>
<dbReference type="InterPro" id="IPR015424">
    <property type="entry name" value="PyrdxlP-dep_Trfase"/>
</dbReference>
<evidence type="ECO:0000259" key="3">
    <source>
        <dbReference type="Pfam" id="PF00464"/>
    </source>
</evidence>
<proteinExistence type="predicted"/>
<dbReference type="AlphaFoldDB" id="A0A382UZH1"/>
<dbReference type="Gene3D" id="3.40.640.10">
    <property type="entry name" value="Type I PLP-dependent aspartate aminotransferase-like (Major domain)"/>
    <property type="match status" value="1"/>
</dbReference>
<sequence>MPSLREADPEVTEILDAENRRQHQKIRLVPSENYSSLAVLQATGSIFTNKYSEGYAGDRYYEGQQQIDRVEELCVRRAKELFGAEHVNVQPYSGSPANQAVYVALAKPGDRVMGMSLAHGGHLT</sequence>
<gene>
    <name evidence="4" type="ORF">METZ01_LOCUS392454</name>
</gene>
<dbReference type="GO" id="GO:0046653">
    <property type="term" value="P:tetrahydrofolate metabolic process"/>
    <property type="evidence" value="ECO:0007669"/>
    <property type="project" value="TreeGrafter"/>
</dbReference>
<dbReference type="Pfam" id="PF00464">
    <property type="entry name" value="SHMT"/>
    <property type="match status" value="1"/>
</dbReference>
<dbReference type="GO" id="GO:0005737">
    <property type="term" value="C:cytoplasm"/>
    <property type="evidence" value="ECO:0007669"/>
    <property type="project" value="TreeGrafter"/>
</dbReference>
<dbReference type="SUPFAM" id="SSF53383">
    <property type="entry name" value="PLP-dependent transferases"/>
    <property type="match status" value="1"/>
</dbReference>
<name>A0A382UZH1_9ZZZZ</name>
<dbReference type="InterPro" id="IPR049943">
    <property type="entry name" value="Ser_HO-MeTrfase-like"/>
</dbReference>
<organism evidence="4">
    <name type="scientific">marine metagenome</name>
    <dbReference type="NCBI Taxonomy" id="408172"/>
    <lineage>
        <taxon>unclassified sequences</taxon>
        <taxon>metagenomes</taxon>
        <taxon>ecological metagenomes</taxon>
    </lineage>
</organism>
<dbReference type="InterPro" id="IPR015422">
    <property type="entry name" value="PyrdxlP-dep_Trfase_small"/>
</dbReference>
<dbReference type="PANTHER" id="PTHR11680:SF35">
    <property type="entry name" value="SERINE HYDROXYMETHYLTRANSFERASE 1"/>
    <property type="match status" value="1"/>
</dbReference>
<dbReference type="GO" id="GO:0030170">
    <property type="term" value="F:pyridoxal phosphate binding"/>
    <property type="evidence" value="ECO:0007669"/>
    <property type="project" value="TreeGrafter"/>
</dbReference>
<dbReference type="GO" id="GO:0019264">
    <property type="term" value="P:glycine biosynthetic process from serine"/>
    <property type="evidence" value="ECO:0007669"/>
    <property type="project" value="TreeGrafter"/>
</dbReference>
<feature type="domain" description="Serine hydroxymethyltransferase-like" evidence="3">
    <location>
        <begin position="4"/>
        <end position="124"/>
    </location>
</feature>